<keyword evidence="4 8" id="KW-0408">Iron</keyword>
<dbReference type="Proteomes" id="UP001482620">
    <property type="component" value="Unassembled WGS sequence"/>
</dbReference>
<dbReference type="EMBL" id="JAHRIQ010012216">
    <property type="protein sequence ID" value="MEQ2224595.1"/>
    <property type="molecule type" value="Genomic_DNA"/>
</dbReference>
<sequence>VFDPLRFLPENVSKRSPHAFVPFSAGPRNCIGQTFAMNEMKVVTALTLKRYQLMEDPESKPKMIPRLVLRSLNGIHIKIKPVEPEM</sequence>
<comment type="caution">
    <text evidence="9">The sequence shown here is derived from an EMBL/GenBank/DDBJ whole genome shotgun (WGS) entry which is preliminary data.</text>
</comment>
<evidence type="ECO:0000256" key="3">
    <source>
        <dbReference type="ARBA" id="ARBA00022723"/>
    </source>
</evidence>
<evidence type="ECO:0000313" key="9">
    <source>
        <dbReference type="EMBL" id="MEQ2224595.1"/>
    </source>
</evidence>
<dbReference type="PANTHER" id="PTHR24291">
    <property type="entry name" value="CYTOCHROME P450 FAMILY 4"/>
    <property type="match status" value="1"/>
</dbReference>
<dbReference type="SUPFAM" id="SSF48264">
    <property type="entry name" value="Cytochrome P450"/>
    <property type="match status" value="1"/>
</dbReference>
<dbReference type="Pfam" id="PF00067">
    <property type="entry name" value="p450"/>
    <property type="match status" value="1"/>
</dbReference>
<dbReference type="Gene3D" id="1.10.630.10">
    <property type="entry name" value="Cytochrome P450"/>
    <property type="match status" value="1"/>
</dbReference>
<keyword evidence="10" id="KW-1185">Reference proteome</keyword>
<protein>
    <submittedName>
        <fullName evidence="9">Cytochrome P450 4B1</fullName>
    </submittedName>
</protein>
<gene>
    <name evidence="9" type="primary">CYP4B1</name>
    <name evidence="9" type="ORF">ILYODFUR_009133</name>
</gene>
<comment type="catalytic activity">
    <reaction evidence="7">
        <text>androst-4-ene-3,17-dione + 3 reduced [NADPH--hemoprotein reductase] + 3 O2 = estrone + formate + 3 oxidized [NADPH--hemoprotein reductase] + 4 H2O + 4 H(+)</text>
        <dbReference type="Rhea" id="RHEA:38195"/>
        <dbReference type="Rhea" id="RHEA-COMP:11964"/>
        <dbReference type="Rhea" id="RHEA-COMP:11965"/>
        <dbReference type="ChEBI" id="CHEBI:15377"/>
        <dbReference type="ChEBI" id="CHEBI:15378"/>
        <dbReference type="ChEBI" id="CHEBI:15379"/>
        <dbReference type="ChEBI" id="CHEBI:15740"/>
        <dbReference type="ChEBI" id="CHEBI:16422"/>
        <dbReference type="ChEBI" id="CHEBI:17263"/>
        <dbReference type="ChEBI" id="CHEBI:57618"/>
        <dbReference type="ChEBI" id="CHEBI:58210"/>
        <dbReference type="EC" id="1.14.14.14"/>
    </reaction>
</comment>
<feature type="non-terminal residue" evidence="9">
    <location>
        <position position="1"/>
    </location>
</feature>
<keyword evidence="3 8" id="KW-0479">Metal-binding</keyword>
<accession>A0ABV0SVF6</accession>
<keyword evidence="8" id="KW-0503">Monooxygenase</keyword>
<evidence type="ECO:0000313" key="10">
    <source>
        <dbReference type="Proteomes" id="UP001482620"/>
    </source>
</evidence>
<dbReference type="PRINTS" id="PR00465">
    <property type="entry name" value="EP450IV"/>
</dbReference>
<comment type="similarity">
    <text evidence="1 8">Belongs to the cytochrome P450 family.</text>
</comment>
<organism evidence="9 10">
    <name type="scientific">Ilyodon furcidens</name>
    <name type="common">goldbreast splitfin</name>
    <dbReference type="NCBI Taxonomy" id="33524"/>
    <lineage>
        <taxon>Eukaryota</taxon>
        <taxon>Metazoa</taxon>
        <taxon>Chordata</taxon>
        <taxon>Craniata</taxon>
        <taxon>Vertebrata</taxon>
        <taxon>Euteleostomi</taxon>
        <taxon>Actinopterygii</taxon>
        <taxon>Neopterygii</taxon>
        <taxon>Teleostei</taxon>
        <taxon>Neoteleostei</taxon>
        <taxon>Acanthomorphata</taxon>
        <taxon>Ovalentaria</taxon>
        <taxon>Atherinomorphae</taxon>
        <taxon>Cyprinodontiformes</taxon>
        <taxon>Goodeidae</taxon>
        <taxon>Ilyodon</taxon>
    </lineage>
</organism>
<evidence type="ECO:0000256" key="5">
    <source>
        <dbReference type="ARBA" id="ARBA00037202"/>
    </source>
</evidence>
<evidence type="ECO:0000256" key="4">
    <source>
        <dbReference type="ARBA" id="ARBA00023004"/>
    </source>
</evidence>
<evidence type="ECO:0000256" key="8">
    <source>
        <dbReference type="RuleBase" id="RU000461"/>
    </source>
</evidence>
<comment type="function">
    <text evidence="5">Catalyzes the formation of aromatic C18 estrogens from C19 androgens.</text>
</comment>
<evidence type="ECO:0000256" key="7">
    <source>
        <dbReference type="ARBA" id="ARBA00048642"/>
    </source>
</evidence>
<dbReference type="PROSITE" id="PS00086">
    <property type="entry name" value="CYTOCHROME_P450"/>
    <property type="match status" value="1"/>
</dbReference>
<reference evidence="9 10" key="1">
    <citation type="submission" date="2021-06" db="EMBL/GenBank/DDBJ databases">
        <authorList>
            <person name="Palmer J.M."/>
        </authorList>
    </citation>
    <scope>NUCLEOTIDE SEQUENCE [LARGE SCALE GENOMIC DNA]</scope>
    <source>
        <strain evidence="10">if_2019</strain>
        <tissue evidence="9">Muscle</tissue>
    </source>
</reference>
<evidence type="ECO:0000256" key="2">
    <source>
        <dbReference type="ARBA" id="ARBA00022617"/>
    </source>
</evidence>
<dbReference type="PANTHER" id="PTHR24291:SF201">
    <property type="entry name" value="CYTOCHROME P450, FAMILY 4, SUBFAMILY B, POLYPEPTIDE 7"/>
    <property type="match status" value="1"/>
</dbReference>
<name>A0ABV0SVF6_9TELE</name>
<evidence type="ECO:0000256" key="1">
    <source>
        <dbReference type="ARBA" id="ARBA00010617"/>
    </source>
</evidence>
<evidence type="ECO:0000256" key="6">
    <source>
        <dbReference type="ARBA" id="ARBA00047938"/>
    </source>
</evidence>
<keyword evidence="8" id="KW-0560">Oxidoreductase</keyword>
<dbReference type="InterPro" id="IPR017972">
    <property type="entry name" value="Cyt_P450_CS"/>
</dbReference>
<dbReference type="InterPro" id="IPR050196">
    <property type="entry name" value="Cytochrome_P450_Monoox"/>
</dbReference>
<comment type="catalytic activity">
    <reaction evidence="6">
        <text>testosterone + 3 reduced [NADPH--hemoprotein reductase] + 3 O2 = 17beta-estradiol + formate + 3 oxidized [NADPH--hemoprotein reductase] + 4 H2O + 4 H(+)</text>
        <dbReference type="Rhea" id="RHEA:38191"/>
        <dbReference type="Rhea" id="RHEA-COMP:11964"/>
        <dbReference type="Rhea" id="RHEA-COMP:11965"/>
        <dbReference type="ChEBI" id="CHEBI:15377"/>
        <dbReference type="ChEBI" id="CHEBI:15378"/>
        <dbReference type="ChEBI" id="CHEBI:15379"/>
        <dbReference type="ChEBI" id="CHEBI:15740"/>
        <dbReference type="ChEBI" id="CHEBI:16469"/>
        <dbReference type="ChEBI" id="CHEBI:17347"/>
        <dbReference type="ChEBI" id="CHEBI:57618"/>
        <dbReference type="ChEBI" id="CHEBI:58210"/>
        <dbReference type="EC" id="1.14.14.14"/>
    </reaction>
</comment>
<keyword evidence="2 8" id="KW-0349">Heme</keyword>
<dbReference type="InterPro" id="IPR001128">
    <property type="entry name" value="Cyt_P450"/>
</dbReference>
<dbReference type="InterPro" id="IPR036396">
    <property type="entry name" value="Cyt_P450_sf"/>
</dbReference>
<dbReference type="InterPro" id="IPR002403">
    <property type="entry name" value="Cyt_P450_E_grp-IV"/>
</dbReference>
<proteinExistence type="inferred from homology"/>